<gene>
    <name evidence="2" type="ORF">TRFO_01031</name>
</gene>
<evidence type="ECO:0000313" key="3">
    <source>
        <dbReference type="Proteomes" id="UP000179807"/>
    </source>
</evidence>
<name>A0A1J4KN63_9EUKA</name>
<dbReference type="Proteomes" id="UP000179807">
    <property type="component" value="Unassembled WGS sequence"/>
</dbReference>
<feature type="region of interest" description="Disordered" evidence="1">
    <location>
        <begin position="96"/>
        <end position="135"/>
    </location>
</feature>
<organism evidence="2 3">
    <name type="scientific">Tritrichomonas foetus</name>
    <dbReference type="NCBI Taxonomy" id="1144522"/>
    <lineage>
        <taxon>Eukaryota</taxon>
        <taxon>Metamonada</taxon>
        <taxon>Parabasalia</taxon>
        <taxon>Tritrichomonadida</taxon>
        <taxon>Tritrichomonadidae</taxon>
        <taxon>Tritrichomonas</taxon>
    </lineage>
</organism>
<sequence length="337" mass="39343">MQSNSKKKQSSLDCFFSKPHKTLQATSSPKKDVENELNLINRENPSFIGSSGSLLLNSRGSSPPPQLKSDNFSLNLANNIISHDPKVTGETLKMRSNERNNKNENSESTENAVLTPSIYIQNNETRSPSNKKYDIPDLSNEERNDLHFKLEVLEHRIQFGKDLDHLHPAMAPIVLKNEGLNEIRPREKTRSKYYNQIDYVQYLPEFWEPRCWDDEYVRMTHEQTEFLQKEMKEMPRKEDRMSIENDDFFDSSSSSSNSSSSVEYSSDDENSNYRNKNNNENDNCTEDRIMPRRRLRFNQMVPNVPSVKRQQPQQILRLSSLLFDTDLDDSWTDLEDF</sequence>
<evidence type="ECO:0000256" key="1">
    <source>
        <dbReference type="SAM" id="MobiDB-lite"/>
    </source>
</evidence>
<dbReference type="RefSeq" id="XP_068364278.1">
    <property type="nucleotide sequence ID" value="XM_068489867.1"/>
</dbReference>
<dbReference type="GeneID" id="94824571"/>
<feature type="compositionally biased region" description="Polar residues" evidence="1">
    <location>
        <begin position="112"/>
        <end position="130"/>
    </location>
</feature>
<feature type="region of interest" description="Disordered" evidence="1">
    <location>
        <begin position="1"/>
        <end position="32"/>
    </location>
</feature>
<protein>
    <submittedName>
        <fullName evidence="2">Uncharacterized protein</fullName>
    </submittedName>
</protein>
<comment type="caution">
    <text evidence="2">The sequence shown here is derived from an EMBL/GenBank/DDBJ whole genome shotgun (WGS) entry which is preliminary data.</text>
</comment>
<dbReference type="OrthoDB" id="10642742at2759"/>
<feature type="compositionally biased region" description="Basic and acidic residues" evidence="1">
    <location>
        <begin position="96"/>
        <end position="105"/>
    </location>
</feature>
<dbReference type="EMBL" id="MLAK01000593">
    <property type="protein sequence ID" value="OHT11142.1"/>
    <property type="molecule type" value="Genomic_DNA"/>
</dbReference>
<feature type="region of interest" description="Disordered" evidence="1">
    <location>
        <begin position="246"/>
        <end position="291"/>
    </location>
</feature>
<evidence type="ECO:0000313" key="2">
    <source>
        <dbReference type="EMBL" id="OHT11142.1"/>
    </source>
</evidence>
<reference evidence="2" key="1">
    <citation type="submission" date="2016-10" db="EMBL/GenBank/DDBJ databases">
        <authorList>
            <person name="Benchimol M."/>
            <person name="Almeida L.G."/>
            <person name="Vasconcelos A.T."/>
            <person name="Perreira-Neves A."/>
            <person name="Rosa I.A."/>
            <person name="Tasca T."/>
            <person name="Bogo M.R."/>
            <person name="de Souza W."/>
        </authorList>
    </citation>
    <scope>NUCLEOTIDE SEQUENCE [LARGE SCALE GENOMIC DNA]</scope>
    <source>
        <strain evidence="2">K</strain>
    </source>
</reference>
<dbReference type="VEuPathDB" id="TrichDB:TRFO_01031"/>
<proteinExistence type="predicted"/>
<feature type="compositionally biased region" description="Low complexity" evidence="1">
    <location>
        <begin position="272"/>
        <end position="282"/>
    </location>
</feature>
<accession>A0A1J4KN63</accession>
<dbReference type="AlphaFoldDB" id="A0A1J4KN63"/>
<keyword evidence="3" id="KW-1185">Reference proteome</keyword>
<feature type="compositionally biased region" description="Low complexity" evidence="1">
    <location>
        <begin position="250"/>
        <end position="264"/>
    </location>
</feature>